<feature type="domain" description="Microcystin LR degradation protein MlrC N-terminal" evidence="3">
    <location>
        <begin position="2"/>
        <end position="282"/>
    </location>
</feature>
<evidence type="ECO:0000313" key="4">
    <source>
        <dbReference type="EMBL" id="MFC7404838.1"/>
    </source>
</evidence>
<proteinExistence type="predicted"/>
<feature type="region of interest" description="Disordered" evidence="1">
    <location>
        <begin position="481"/>
        <end position="506"/>
    </location>
</feature>
<dbReference type="Proteomes" id="UP001596455">
    <property type="component" value="Unassembled WGS sequence"/>
</dbReference>
<organism evidence="4 5">
    <name type="scientific">Georgenia alba</name>
    <dbReference type="NCBI Taxonomy" id="2233858"/>
    <lineage>
        <taxon>Bacteria</taxon>
        <taxon>Bacillati</taxon>
        <taxon>Actinomycetota</taxon>
        <taxon>Actinomycetes</taxon>
        <taxon>Micrococcales</taxon>
        <taxon>Bogoriellaceae</taxon>
        <taxon>Georgenia</taxon>
    </lineage>
</organism>
<evidence type="ECO:0000259" key="2">
    <source>
        <dbReference type="Pfam" id="PF07171"/>
    </source>
</evidence>
<dbReference type="Pfam" id="PF07364">
    <property type="entry name" value="DUF1485"/>
    <property type="match status" value="1"/>
</dbReference>
<dbReference type="EMBL" id="JBHTCQ010000001">
    <property type="protein sequence ID" value="MFC7404838.1"/>
    <property type="molecule type" value="Genomic_DNA"/>
</dbReference>
<dbReference type="InterPro" id="IPR010799">
    <property type="entry name" value="MlrC_C"/>
</dbReference>
<gene>
    <name evidence="4" type="ORF">ACFQQL_06930</name>
</gene>
<evidence type="ECO:0000259" key="3">
    <source>
        <dbReference type="Pfam" id="PF07364"/>
    </source>
</evidence>
<feature type="domain" description="Microcystin LR degradation protein MlrC C-terminal" evidence="2">
    <location>
        <begin position="292"/>
        <end position="460"/>
    </location>
</feature>
<reference evidence="5" key="1">
    <citation type="journal article" date="2019" name="Int. J. Syst. Evol. Microbiol.">
        <title>The Global Catalogue of Microorganisms (GCM) 10K type strain sequencing project: providing services to taxonomists for standard genome sequencing and annotation.</title>
        <authorList>
            <consortium name="The Broad Institute Genomics Platform"/>
            <consortium name="The Broad Institute Genome Sequencing Center for Infectious Disease"/>
            <person name="Wu L."/>
            <person name="Ma J."/>
        </authorList>
    </citation>
    <scope>NUCLEOTIDE SEQUENCE [LARGE SCALE GENOMIC DNA]</scope>
    <source>
        <strain evidence="5">JCM 1490</strain>
    </source>
</reference>
<sequence>MRVAICGIHIESSTFTPYRSSADDFAVRRGADLRDRYPFLTAGAPLAEAAEWLPLLHARALPGGPVVAGDYAAWKREILDGLLASGPVDGVLLDLHGAMSVEGLDDAEGDLARAVREAVGPDAVLSAAMDLHGNVSEQLFDACDLLTCYRTAPHVDVWETRERAARNLLEVLAAGRPVHRALVHVPVLLPGEKTSTRTEPAASLYASLAELEARAGLRDAAIYMGFPWADEPRCAAAVVVTGEDGAEVSTAALALGERLWAARHDFAFVAPARSLEDAVGEALDAGEGPFFVSDSGDNPGAGGTGDTTAALAAFLRAPAVRSAERSVLIASLVDPATVARARELGVGAHGTFRVGGRIDARPPGPVELDAEVRHVLDDGEGGATAVLRSGGLDVVVTSRRTQYASAAMFERAGVPLGTHDVVVVKMGYLEPDLYAVQRGSVIALTTGGVDQDLPRLGHRRIRRPMVPFDDDAPRPCAVRTRTTRVAEAPAARRPEPVPGMPGPGTA</sequence>
<dbReference type="RefSeq" id="WP_382392613.1">
    <property type="nucleotide sequence ID" value="NZ_JBHTCQ010000001.1"/>
</dbReference>
<feature type="compositionally biased region" description="Pro residues" evidence="1">
    <location>
        <begin position="496"/>
        <end position="506"/>
    </location>
</feature>
<protein>
    <submittedName>
        <fullName evidence="4">M81 family metallopeptidase</fullName>
    </submittedName>
</protein>
<name>A0ABW2Q5S3_9MICO</name>
<dbReference type="Pfam" id="PF07171">
    <property type="entry name" value="MlrC_C"/>
    <property type="match status" value="1"/>
</dbReference>
<dbReference type="InterPro" id="IPR009197">
    <property type="entry name" value="MlrC"/>
</dbReference>
<evidence type="ECO:0000313" key="5">
    <source>
        <dbReference type="Proteomes" id="UP001596455"/>
    </source>
</evidence>
<accession>A0ABW2Q5S3</accession>
<dbReference type="PIRSF" id="PIRSF012702">
    <property type="entry name" value="UCP012702"/>
    <property type="match status" value="1"/>
</dbReference>
<dbReference type="InterPro" id="IPR015995">
    <property type="entry name" value="MlrC_N"/>
</dbReference>
<comment type="caution">
    <text evidence="4">The sequence shown here is derived from an EMBL/GenBank/DDBJ whole genome shotgun (WGS) entry which is preliminary data.</text>
</comment>
<keyword evidence="5" id="KW-1185">Reference proteome</keyword>
<evidence type="ECO:0000256" key="1">
    <source>
        <dbReference type="SAM" id="MobiDB-lite"/>
    </source>
</evidence>